<comment type="similarity">
    <text evidence="1">Belongs to the universal ribosomal protein uL15 family.</text>
</comment>
<feature type="region of interest" description="Disordered" evidence="4">
    <location>
        <begin position="226"/>
        <end position="253"/>
    </location>
</feature>
<sequence length="253" mass="26702">MRVGLGAQAPALSQSSLIRSFAGCRLVHQPFAARAPLLRLRPMATAAEWPEESMGERLRLHNLSPQPGSRKARNRKGRGYGAGQGGSAGFGMRGQKSRSGSGMRPGFEGGQTPLYRRLPKLKGIAGGMGAGLPDYVIFNVGPVPLPPDMEVSLQTLCSARIINPSGREARLPLKILGNGKLTEPRTYRAAAFSESARASIEAAGGQAIIEPQKTKWRRGAAAWAKAAGEAAGTAPKQRKSRAVKKKEAKAGAS</sequence>
<evidence type="ECO:0000256" key="4">
    <source>
        <dbReference type="SAM" id="MobiDB-lite"/>
    </source>
</evidence>
<dbReference type="EMBL" id="GDKF01008329">
    <property type="protein sequence ID" value="JAT70293.1"/>
    <property type="molecule type" value="Transcribed_RNA"/>
</dbReference>
<dbReference type="InterPro" id="IPR030878">
    <property type="entry name" value="Ribosomal_uL15"/>
</dbReference>
<feature type="compositionally biased region" description="Gly residues" evidence="4">
    <location>
        <begin position="79"/>
        <end position="92"/>
    </location>
</feature>
<dbReference type="Pfam" id="PF00828">
    <property type="entry name" value="Ribosomal_L27A"/>
    <property type="match status" value="1"/>
</dbReference>
<dbReference type="GO" id="GO:0006412">
    <property type="term" value="P:translation"/>
    <property type="evidence" value="ECO:0007669"/>
    <property type="project" value="InterPro"/>
</dbReference>
<reference evidence="6" key="1">
    <citation type="submission" date="2015-08" db="EMBL/GenBank/DDBJ databases">
        <authorList>
            <person name="Babu N.S."/>
            <person name="Beckwith C.J."/>
            <person name="Beseler K.G."/>
            <person name="Brison A."/>
            <person name="Carone J.V."/>
            <person name="Caskin T.P."/>
            <person name="Diamond M."/>
            <person name="Durham M.E."/>
            <person name="Foxe J.M."/>
            <person name="Go M."/>
            <person name="Henderson B.A."/>
            <person name="Jones I.B."/>
            <person name="McGettigan J.A."/>
            <person name="Micheletti S.J."/>
            <person name="Nasrallah M.E."/>
            <person name="Ortiz D."/>
            <person name="Piller C.R."/>
            <person name="Privatt S.R."/>
            <person name="Schneider S.L."/>
            <person name="Sharp S."/>
            <person name="Smith T.C."/>
            <person name="Stanton J.D."/>
            <person name="Ullery H.E."/>
            <person name="Wilson R.J."/>
            <person name="Serrano M.G."/>
            <person name="Buck G."/>
            <person name="Lee V."/>
            <person name="Wang Y."/>
            <person name="Carvalho R."/>
            <person name="Voegtly L."/>
            <person name="Shi R."/>
            <person name="Duckworth R."/>
            <person name="Johnson A."/>
            <person name="Loviza R."/>
            <person name="Walstead R."/>
            <person name="Shah Z."/>
            <person name="Kiflezghi M."/>
            <person name="Wade K."/>
            <person name="Ball S.L."/>
            <person name="Bradley K.W."/>
            <person name="Asai D.J."/>
            <person name="Bowman C.A."/>
            <person name="Russell D.A."/>
            <person name="Pope W.H."/>
            <person name="Jacobs-Sera D."/>
            <person name="Hendrix R.W."/>
            <person name="Hatfull G.F."/>
        </authorList>
    </citation>
    <scope>NUCLEOTIDE SEQUENCE</scope>
</reference>
<dbReference type="PANTHER" id="PTHR12934:SF11">
    <property type="entry name" value="LARGE RIBOSOMAL SUBUNIT PROTEIN UL15M"/>
    <property type="match status" value="1"/>
</dbReference>
<organism evidence="6">
    <name type="scientific">Auxenochlorella protothecoides</name>
    <name type="common">Green microalga</name>
    <name type="synonym">Chlorella protothecoides</name>
    <dbReference type="NCBI Taxonomy" id="3075"/>
    <lineage>
        <taxon>Eukaryota</taxon>
        <taxon>Viridiplantae</taxon>
        <taxon>Chlorophyta</taxon>
        <taxon>core chlorophytes</taxon>
        <taxon>Trebouxiophyceae</taxon>
        <taxon>Chlorellales</taxon>
        <taxon>Chlorellaceae</taxon>
        <taxon>Auxenochlorella</taxon>
    </lineage>
</organism>
<evidence type="ECO:0000256" key="1">
    <source>
        <dbReference type="ARBA" id="ARBA00007320"/>
    </source>
</evidence>
<dbReference type="GO" id="GO:0003735">
    <property type="term" value="F:structural constituent of ribosome"/>
    <property type="evidence" value="ECO:0007669"/>
    <property type="project" value="InterPro"/>
</dbReference>
<gene>
    <name evidence="6" type="ORF">g.3988</name>
</gene>
<dbReference type="SUPFAM" id="SSF52080">
    <property type="entry name" value="Ribosomal proteins L15p and L18e"/>
    <property type="match status" value="1"/>
</dbReference>
<evidence type="ECO:0000259" key="5">
    <source>
        <dbReference type="Pfam" id="PF00828"/>
    </source>
</evidence>
<accession>A0A1D1ZUF0</accession>
<feature type="region of interest" description="Disordered" evidence="4">
    <location>
        <begin position="59"/>
        <end position="112"/>
    </location>
</feature>
<keyword evidence="3" id="KW-0687">Ribonucleoprotein</keyword>
<feature type="domain" description="Large ribosomal subunit protein uL15/eL18" evidence="5">
    <location>
        <begin position="148"/>
        <end position="207"/>
    </location>
</feature>
<name>A0A1D1ZUF0_AUXPR</name>
<evidence type="ECO:0000256" key="3">
    <source>
        <dbReference type="ARBA" id="ARBA00023274"/>
    </source>
</evidence>
<dbReference type="GO" id="GO:0022625">
    <property type="term" value="C:cytosolic large ribosomal subunit"/>
    <property type="evidence" value="ECO:0007669"/>
    <property type="project" value="TreeGrafter"/>
</dbReference>
<evidence type="ECO:0000313" key="6">
    <source>
        <dbReference type="EMBL" id="JAT70293.1"/>
    </source>
</evidence>
<evidence type="ECO:0000256" key="2">
    <source>
        <dbReference type="ARBA" id="ARBA00022980"/>
    </source>
</evidence>
<dbReference type="InterPro" id="IPR036227">
    <property type="entry name" value="Ribosomal_uL15/eL18_sf"/>
</dbReference>
<dbReference type="AlphaFoldDB" id="A0A1D1ZUF0"/>
<dbReference type="Gene3D" id="3.100.10.10">
    <property type="match status" value="1"/>
</dbReference>
<dbReference type="PANTHER" id="PTHR12934">
    <property type="entry name" value="50S RIBOSOMAL PROTEIN L15"/>
    <property type="match status" value="1"/>
</dbReference>
<dbReference type="NCBIfam" id="TIGR01071">
    <property type="entry name" value="rplO_bact"/>
    <property type="match status" value="1"/>
</dbReference>
<dbReference type="InterPro" id="IPR021131">
    <property type="entry name" value="Ribosomal_uL15/eL18"/>
</dbReference>
<protein>
    <recommendedName>
        <fullName evidence="5">Large ribosomal subunit protein uL15/eL18 domain-containing protein</fullName>
    </recommendedName>
</protein>
<keyword evidence="2" id="KW-0689">Ribosomal protein</keyword>
<dbReference type="HAMAP" id="MF_01341">
    <property type="entry name" value="Ribosomal_uL15"/>
    <property type="match status" value="1"/>
</dbReference>
<feature type="compositionally biased region" description="Basic residues" evidence="4">
    <location>
        <begin position="236"/>
        <end position="247"/>
    </location>
</feature>
<proteinExistence type="inferred from homology"/>
<dbReference type="InterPro" id="IPR005749">
    <property type="entry name" value="Ribosomal_uL15_bac-type"/>
</dbReference>